<name>A0A6J5T767_9CAUD</name>
<gene>
    <name evidence="1" type="ORF">UFOVP39_44</name>
</gene>
<sequence>MLKFVKVTIKRCRLKGGNIVYFVLPSNILRHSYK</sequence>
<reference evidence="1" key="1">
    <citation type="submission" date="2020-05" db="EMBL/GenBank/DDBJ databases">
        <authorList>
            <person name="Chiriac C."/>
            <person name="Salcher M."/>
            <person name="Ghai R."/>
            <person name="Kavagutti S V."/>
        </authorList>
    </citation>
    <scope>NUCLEOTIDE SEQUENCE</scope>
</reference>
<organism evidence="1">
    <name type="scientific">uncultured Caudovirales phage</name>
    <dbReference type="NCBI Taxonomy" id="2100421"/>
    <lineage>
        <taxon>Viruses</taxon>
        <taxon>Duplodnaviria</taxon>
        <taxon>Heunggongvirae</taxon>
        <taxon>Uroviricota</taxon>
        <taxon>Caudoviricetes</taxon>
        <taxon>Peduoviridae</taxon>
        <taxon>Maltschvirus</taxon>
        <taxon>Maltschvirus maltsch</taxon>
    </lineage>
</organism>
<proteinExistence type="predicted"/>
<dbReference type="EMBL" id="LR797813">
    <property type="protein sequence ID" value="CAB4240672.1"/>
    <property type="molecule type" value="Genomic_DNA"/>
</dbReference>
<protein>
    <submittedName>
        <fullName evidence="1">Uncharacterized protein</fullName>
    </submittedName>
</protein>
<accession>A0A6J5T767</accession>
<evidence type="ECO:0000313" key="1">
    <source>
        <dbReference type="EMBL" id="CAB4240672.1"/>
    </source>
</evidence>